<name>A0A937FXD7_9BACT</name>
<evidence type="ECO:0000313" key="3">
    <source>
        <dbReference type="Proteomes" id="UP000614216"/>
    </source>
</evidence>
<accession>A0A937FXD7</accession>
<evidence type="ECO:0000256" key="1">
    <source>
        <dbReference type="SAM" id="Phobius"/>
    </source>
</evidence>
<feature type="transmembrane region" description="Helical" evidence="1">
    <location>
        <begin position="33"/>
        <end position="54"/>
    </location>
</feature>
<keyword evidence="1" id="KW-0472">Membrane</keyword>
<dbReference type="Proteomes" id="UP000614216">
    <property type="component" value="Unassembled WGS sequence"/>
</dbReference>
<dbReference type="EMBL" id="JAEUGD010000001">
    <property type="protein sequence ID" value="MBL6444686.1"/>
    <property type="molecule type" value="Genomic_DNA"/>
</dbReference>
<dbReference type="AlphaFoldDB" id="A0A937FXD7"/>
<keyword evidence="1" id="KW-1133">Transmembrane helix</keyword>
<organism evidence="2 3">
    <name type="scientific">Fulvivirga marina</name>
    <dbReference type="NCBI Taxonomy" id="2494733"/>
    <lineage>
        <taxon>Bacteria</taxon>
        <taxon>Pseudomonadati</taxon>
        <taxon>Bacteroidota</taxon>
        <taxon>Cytophagia</taxon>
        <taxon>Cytophagales</taxon>
        <taxon>Fulvivirgaceae</taxon>
        <taxon>Fulvivirga</taxon>
    </lineage>
</organism>
<evidence type="ECO:0000313" key="2">
    <source>
        <dbReference type="EMBL" id="MBL6444686.1"/>
    </source>
</evidence>
<reference evidence="2" key="1">
    <citation type="submission" date="2021-01" db="EMBL/GenBank/DDBJ databases">
        <title>Fulvivirga kasyanovii gen. nov., sp nov., a novel member of the phylum Bacteroidetes isolated from seawater in a mussel farm.</title>
        <authorList>
            <person name="Zhao L.-H."/>
            <person name="Wang Z.-J."/>
        </authorList>
    </citation>
    <scope>NUCLEOTIDE SEQUENCE</scope>
    <source>
        <strain evidence="2">29W222</strain>
    </source>
</reference>
<sequence>MAQNKNIKNYLDRLVGEEGMRTDVNITMTTQTMITLAVGLVTAGVCIVVVANIMKNVIKNHQSEEIKVRLETIIQNLKQLK</sequence>
<gene>
    <name evidence="2" type="ORF">JMN32_00090</name>
</gene>
<dbReference type="RefSeq" id="WP_202854231.1">
    <property type="nucleotide sequence ID" value="NZ_JAEUGD010000001.1"/>
</dbReference>
<proteinExistence type="predicted"/>
<protein>
    <submittedName>
        <fullName evidence="2">Uncharacterized protein</fullName>
    </submittedName>
</protein>
<keyword evidence="3" id="KW-1185">Reference proteome</keyword>
<keyword evidence="1" id="KW-0812">Transmembrane</keyword>
<comment type="caution">
    <text evidence="2">The sequence shown here is derived from an EMBL/GenBank/DDBJ whole genome shotgun (WGS) entry which is preliminary data.</text>
</comment>